<dbReference type="Gene3D" id="2.40.10.480">
    <property type="match status" value="1"/>
</dbReference>
<dbReference type="OrthoDB" id="244732at2"/>
<organism evidence="3 4">
    <name type="scientific">Rubripirellula amarantea</name>
    <dbReference type="NCBI Taxonomy" id="2527999"/>
    <lineage>
        <taxon>Bacteria</taxon>
        <taxon>Pseudomonadati</taxon>
        <taxon>Planctomycetota</taxon>
        <taxon>Planctomycetia</taxon>
        <taxon>Pirellulales</taxon>
        <taxon>Pirellulaceae</taxon>
        <taxon>Rubripirellula</taxon>
    </lineage>
</organism>
<dbReference type="Gene3D" id="2.130.10.10">
    <property type="entry name" value="YVTN repeat-like/Quinoprotein amine dehydrogenase"/>
    <property type="match status" value="2"/>
</dbReference>
<proteinExistence type="predicted"/>
<keyword evidence="4" id="KW-1185">Reference proteome</keyword>
<dbReference type="PANTHER" id="PTHR34512">
    <property type="entry name" value="CELL SURFACE PROTEIN"/>
    <property type="match status" value="1"/>
</dbReference>
<dbReference type="EMBL" id="SJPI01000001">
    <property type="protein sequence ID" value="TWT54551.1"/>
    <property type="molecule type" value="Genomic_DNA"/>
</dbReference>
<dbReference type="InterPro" id="IPR018391">
    <property type="entry name" value="PQQ_b-propeller_rpt"/>
</dbReference>
<dbReference type="Pfam" id="PF13360">
    <property type="entry name" value="PQQ_2"/>
    <property type="match status" value="1"/>
</dbReference>
<gene>
    <name evidence="3" type="ORF">Pla22_21990</name>
</gene>
<evidence type="ECO:0000259" key="2">
    <source>
        <dbReference type="Pfam" id="PF13360"/>
    </source>
</evidence>
<dbReference type="AlphaFoldDB" id="A0A5C5WWN5"/>
<dbReference type="PANTHER" id="PTHR34512:SF30">
    <property type="entry name" value="OUTER MEMBRANE PROTEIN ASSEMBLY FACTOR BAMB"/>
    <property type="match status" value="1"/>
</dbReference>
<feature type="domain" description="Pyrrolo-quinoline quinone repeat" evidence="2">
    <location>
        <begin position="114"/>
        <end position="361"/>
    </location>
</feature>
<dbReference type="InterPro" id="IPR015943">
    <property type="entry name" value="WD40/YVTN_repeat-like_dom_sf"/>
</dbReference>
<evidence type="ECO:0000256" key="1">
    <source>
        <dbReference type="SAM" id="MobiDB-lite"/>
    </source>
</evidence>
<protein>
    <submittedName>
        <fullName evidence="3">Outer membrane biogenesis protein BamB</fullName>
    </submittedName>
</protein>
<evidence type="ECO:0000313" key="3">
    <source>
        <dbReference type="EMBL" id="TWT54551.1"/>
    </source>
</evidence>
<dbReference type="SMART" id="SM00564">
    <property type="entry name" value="PQQ"/>
    <property type="match status" value="5"/>
</dbReference>
<sequence>MTPHPIRQIRSMAFSSLALTRSLTICGLAVAVGALPAIGEDWPRFLGTSGQLKAEATEKTPTKWGDGENVKWATELPGKGVSSPIVVGDLVFVTCYSGYGVGGENESIDDLTRHVICVDKATGKVRWQNEIKAVQPEDPYEGVGVPAHGYASHTPVSDGKRVYAFLGKSGVVAFDLDGNELWRQSVGTGSGPQGWGSSASPVVYQDTLIVTASEESETMFGINAESGEIKWKQEAQDLQSTWSTPTLVTSEEGRTDLVINVPGEVWGINPETGKLRWYSRGTTDASTAASLTPGNGLVFATGGRGGEAVAVKVGGKGDVNDTHVIWDAKIPGRFSTPLYHNDLLFTFGDSIMTVFSAEDGDKVGQLRLGSSSSRGGRGASDGGDGEGNDGEGGGREGGGRRGGGRGGMFSMDYASPVLIGDNIYMTSRSGTVYVLTATRSPELIAENSFPGDSGFGGTPAVSDGEIFIRSDSKLYCLSNK</sequence>
<comment type="caution">
    <text evidence="3">The sequence shown here is derived from an EMBL/GenBank/DDBJ whole genome shotgun (WGS) entry which is preliminary data.</text>
</comment>
<feature type="region of interest" description="Disordered" evidence="1">
    <location>
        <begin position="364"/>
        <end position="406"/>
    </location>
</feature>
<dbReference type="Proteomes" id="UP000316598">
    <property type="component" value="Unassembled WGS sequence"/>
</dbReference>
<evidence type="ECO:0000313" key="4">
    <source>
        <dbReference type="Proteomes" id="UP000316598"/>
    </source>
</evidence>
<dbReference type="InterPro" id="IPR002372">
    <property type="entry name" value="PQQ_rpt_dom"/>
</dbReference>
<name>A0A5C5WWN5_9BACT</name>
<dbReference type="SUPFAM" id="SSF50998">
    <property type="entry name" value="Quinoprotein alcohol dehydrogenase-like"/>
    <property type="match status" value="2"/>
</dbReference>
<dbReference type="InterPro" id="IPR011047">
    <property type="entry name" value="Quinoprotein_ADH-like_sf"/>
</dbReference>
<accession>A0A5C5WWN5</accession>
<reference evidence="3 4" key="1">
    <citation type="submission" date="2019-02" db="EMBL/GenBank/DDBJ databases">
        <title>Deep-cultivation of Planctomycetes and their phenomic and genomic characterization uncovers novel biology.</title>
        <authorList>
            <person name="Wiegand S."/>
            <person name="Jogler M."/>
            <person name="Boedeker C."/>
            <person name="Pinto D."/>
            <person name="Vollmers J."/>
            <person name="Rivas-Marin E."/>
            <person name="Kohn T."/>
            <person name="Peeters S.H."/>
            <person name="Heuer A."/>
            <person name="Rast P."/>
            <person name="Oberbeckmann S."/>
            <person name="Bunk B."/>
            <person name="Jeske O."/>
            <person name="Meyerdierks A."/>
            <person name="Storesund J.E."/>
            <person name="Kallscheuer N."/>
            <person name="Luecker S."/>
            <person name="Lage O.M."/>
            <person name="Pohl T."/>
            <person name="Merkel B.J."/>
            <person name="Hornburger P."/>
            <person name="Mueller R.-W."/>
            <person name="Bruemmer F."/>
            <person name="Labrenz M."/>
            <person name="Spormann A.M."/>
            <person name="Op Den Camp H."/>
            <person name="Overmann J."/>
            <person name="Amann R."/>
            <person name="Jetten M.S.M."/>
            <person name="Mascher T."/>
            <person name="Medema M.H."/>
            <person name="Devos D.P."/>
            <person name="Kaster A.-K."/>
            <person name="Ovreas L."/>
            <person name="Rohde M."/>
            <person name="Galperin M.Y."/>
            <person name="Jogler C."/>
        </authorList>
    </citation>
    <scope>NUCLEOTIDE SEQUENCE [LARGE SCALE GENOMIC DNA]</scope>
    <source>
        <strain evidence="3 4">Pla22</strain>
    </source>
</reference>